<evidence type="ECO:0000256" key="5">
    <source>
        <dbReference type="ARBA" id="ARBA00047664"/>
    </source>
</evidence>
<evidence type="ECO:0000256" key="6">
    <source>
        <dbReference type="HAMAP-Rule" id="MF_01930"/>
    </source>
</evidence>
<dbReference type="EMBL" id="QYYA01000003">
    <property type="protein sequence ID" value="RJG17598.1"/>
    <property type="molecule type" value="Genomic_DNA"/>
</dbReference>
<evidence type="ECO:0000256" key="7">
    <source>
        <dbReference type="SAM" id="MobiDB-lite"/>
    </source>
</evidence>
<feature type="domain" description="Formyl transferase N-terminal" evidence="8">
    <location>
        <begin position="8"/>
        <end position="187"/>
    </location>
</feature>
<dbReference type="PANTHER" id="PTHR43369:SF2">
    <property type="entry name" value="PHOSPHORIBOSYLGLYCINAMIDE FORMYLTRANSFERASE"/>
    <property type="match status" value="1"/>
</dbReference>
<evidence type="ECO:0000256" key="4">
    <source>
        <dbReference type="ARBA" id="ARBA00038440"/>
    </source>
</evidence>
<dbReference type="EC" id="2.1.2.2" evidence="6"/>
<dbReference type="Proteomes" id="UP000283734">
    <property type="component" value="Unassembled WGS sequence"/>
</dbReference>
<sequence length="229" mass="24825">MTDSQPHRLAVLISGSGTNLQAILDAIEAGQLKARICAVLSNRADAGGLTRAKQAGIPTLTLDHRQFEDRESFDQAMVDALEPYQPDTVVLAGFMRILSPVFVAYYAGRLINIHPSLLPKYRGLNTHARALEAGDERHGCSIHFVTEELDGGPLIAQASVTINANDTADSLSKRVQLCEHQLYPMVLQWRAQQRLVLTDNGVTLDGKPLPAQGYQSSQANPGGRFAGGR</sequence>
<feature type="binding site" evidence="6">
    <location>
        <begin position="95"/>
        <end position="98"/>
    </location>
    <ligand>
        <name>(6R)-10-formyltetrahydrofolate</name>
        <dbReference type="ChEBI" id="CHEBI:195366"/>
    </ligand>
</feature>
<dbReference type="InterPro" id="IPR004607">
    <property type="entry name" value="GART"/>
</dbReference>
<keyword evidence="10" id="KW-1185">Reference proteome</keyword>
<evidence type="ECO:0000313" key="9">
    <source>
        <dbReference type="EMBL" id="RJG17598.1"/>
    </source>
</evidence>
<dbReference type="GO" id="GO:0005829">
    <property type="term" value="C:cytosol"/>
    <property type="evidence" value="ECO:0007669"/>
    <property type="project" value="TreeGrafter"/>
</dbReference>
<dbReference type="GO" id="GO:0004644">
    <property type="term" value="F:phosphoribosylglycinamide formyltransferase activity"/>
    <property type="evidence" value="ECO:0007669"/>
    <property type="project" value="UniProtKB-UniRule"/>
</dbReference>
<evidence type="ECO:0000313" key="10">
    <source>
        <dbReference type="Proteomes" id="UP000283734"/>
    </source>
</evidence>
<protein>
    <recommendedName>
        <fullName evidence="6">Phosphoribosylglycinamide formyltransferase</fullName>
        <ecNumber evidence="6">2.1.2.2</ecNumber>
    </recommendedName>
    <alternativeName>
        <fullName evidence="6">5'-phosphoribosylglycinamide transformylase</fullName>
    </alternativeName>
    <alternativeName>
        <fullName evidence="6">GAR transformylase</fullName>
        <shortName evidence="6">GART</shortName>
    </alternativeName>
</protein>
<feature type="region of interest" description="Disordered" evidence="7">
    <location>
        <begin position="207"/>
        <end position="229"/>
    </location>
</feature>
<dbReference type="HAMAP" id="MF_01930">
    <property type="entry name" value="PurN"/>
    <property type="match status" value="1"/>
</dbReference>
<dbReference type="PROSITE" id="PS00373">
    <property type="entry name" value="GART"/>
    <property type="match status" value="1"/>
</dbReference>
<dbReference type="AlphaFoldDB" id="A0A418XXN7"/>
<gene>
    <name evidence="6" type="primary">purN</name>
    <name evidence="9" type="ORF">D4A39_12480</name>
</gene>
<feature type="binding site" evidence="6">
    <location>
        <position position="70"/>
    </location>
    <ligand>
        <name>(6R)-10-formyltetrahydrofolate</name>
        <dbReference type="ChEBI" id="CHEBI:195366"/>
    </ligand>
</feature>
<evidence type="ECO:0000259" key="8">
    <source>
        <dbReference type="Pfam" id="PF00551"/>
    </source>
</evidence>
<dbReference type="InterPro" id="IPR036477">
    <property type="entry name" value="Formyl_transf_N_sf"/>
</dbReference>
<comment type="caution">
    <text evidence="9">The sequence shown here is derived from an EMBL/GenBank/DDBJ whole genome shotgun (WGS) entry which is preliminary data.</text>
</comment>
<name>A0A418XXN7_9GAMM</name>
<comment type="function">
    <text evidence="6">Catalyzes the transfer of a formyl group from 10-formyltetrahydrofolate to 5-phospho-ribosyl-glycinamide (GAR), producing 5-phospho-ribosyl-N-formylglycinamide (FGAR) and tetrahydrofolate.</text>
</comment>
<comment type="pathway">
    <text evidence="1 6">Purine metabolism; IMP biosynthesis via de novo pathway; N(2)-formyl-N(1)-(5-phospho-D-ribosyl)glycinamide from N(1)-(5-phospho-D-ribosyl)glycinamide (10-formyl THF route): step 1/1.</text>
</comment>
<keyword evidence="3 6" id="KW-0658">Purine biosynthesis</keyword>
<evidence type="ECO:0000256" key="3">
    <source>
        <dbReference type="ARBA" id="ARBA00022755"/>
    </source>
</evidence>
<reference evidence="9 10" key="1">
    <citation type="submission" date="2018-09" db="EMBL/GenBank/DDBJ databases">
        <title>Alcanivorax profundi sp. nov., isolated from 1000 m-depth seawater of the Mariana Trench.</title>
        <authorList>
            <person name="Liu J."/>
        </authorList>
    </citation>
    <scope>NUCLEOTIDE SEQUENCE [LARGE SCALE GENOMIC DNA]</scope>
    <source>
        <strain evidence="9 10">MTEO17</strain>
    </source>
</reference>
<feature type="active site" description="Proton donor" evidence="6">
    <location>
        <position position="114"/>
    </location>
</feature>
<keyword evidence="2 6" id="KW-0808">Transferase</keyword>
<feature type="binding site" evidence="6">
    <location>
        <begin position="17"/>
        <end position="19"/>
    </location>
    <ligand>
        <name>N(1)-(5-phospho-beta-D-ribosyl)glycinamide</name>
        <dbReference type="ChEBI" id="CHEBI:143788"/>
    </ligand>
</feature>
<dbReference type="Gene3D" id="3.40.50.170">
    <property type="entry name" value="Formyl transferase, N-terminal domain"/>
    <property type="match status" value="1"/>
</dbReference>
<dbReference type="InterPro" id="IPR002376">
    <property type="entry name" value="Formyl_transf_N"/>
</dbReference>
<evidence type="ECO:0000256" key="1">
    <source>
        <dbReference type="ARBA" id="ARBA00005054"/>
    </source>
</evidence>
<dbReference type="SUPFAM" id="SSF53328">
    <property type="entry name" value="Formyltransferase"/>
    <property type="match status" value="1"/>
</dbReference>
<dbReference type="PANTHER" id="PTHR43369">
    <property type="entry name" value="PHOSPHORIBOSYLGLYCINAMIDE FORMYLTRANSFERASE"/>
    <property type="match status" value="1"/>
</dbReference>
<organism evidence="9 10">
    <name type="scientific">Alcanivorax profundi</name>
    <dbReference type="NCBI Taxonomy" id="2338368"/>
    <lineage>
        <taxon>Bacteria</taxon>
        <taxon>Pseudomonadati</taxon>
        <taxon>Pseudomonadota</taxon>
        <taxon>Gammaproteobacteria</taxon>
        <taxon>Oceanospirillales</taxon>
        <taxon>Alcanivoracaceae</taxon>
        <taxon>Alcanivorax</taxon>
    </lineage>
</organism>
<proteinExistence type="inferred from homology"/>
<feature type="site" description="Raises pKa of active site His" evidence="6">
    <location>
        <position position="150"/>
    </location>
</feature>
<dbReference type="NCBIfam" id="TIGR00639">
    <property type="entry name" value="PurN"/>
    <property type="match status" value="1"/>
</dbReference>
<dbReference type="CDD" id="cd08645">
    <property type="entry name" value="FMT_core_GART"/>
    <property type="match status" value="1"/>
</dbReference>
<dbReference type="RefSeq" id="WP_119918255.1">
    <property type="nucleotide sequence ID" value="NZ_QYYA01000003.1"/>
</dbReference>
<dbReference type="InterPro" id="IPR001555">
    <property type="entry name" value="GART_AS"/>
</dbReference>
<evidence type="ECO:0000256" key="2">
    <source>
        <dbReference type="ARBA" id="ARBA00022679"/>
    </source>
</evidence>
<dbReference type="OrthoDB" id="9806170at2"/>
<feature type="binding site" evidence="6">
    <location>
        <position position="112"/>
    </location>
    <ligand>
        <name>(6R)-10-formyltetrahydrofolate</name>
        <dbReference type="ChEBI" id="CHEBI:195366"/>
    </ligand>
</feature>
<dbReference type="Pfam" id="PF00551">
    <property type="entry name" value="Formyl_trans_N"/>
    <property type="match status" value="1"/>
</dbReference>
<comment type="similarity">
    <text evidence="4 6">Belongs to the GART family.</text>
</comment>
<dbReference type="UniPathway" id="UPA00074">
    <property type="reaction ID" value="UER00126"/>
</dbReference>
<comment type="catalytic activity">
    <reaction evidence="5 6">
        <text>N(1)-(5-phospho-beta-D-ribosyl)glycinamide + (6R)-10-formyltetrahydrofolate = N(2)-formyl-N(1)-(5-phospho-beta-D-ribosyl)glycinamide + (6S)-5,6,7,8-tetrahydrofolate + H(+)</text>
        <dbReference type="Rhea" id="RHEA:15053"/>
        <dbReference type="ChEBI" id="CHEBI:15378"/>
        <dbReference type="ChEBI" id="CHEBI:57453"/>
        <dbReference type="ChEBI" id="CHEBI:143788"/>
        <dbReference type="ChEBI" id="CHEBI:147286"/>
        <dbReference type="ChEBI" id="CHEBI:195366"/>
        <dbReference type="EC" id="2.1.2.2"/>
    </reaction>
</comment>
<dbReference type="GO" id="GO:0006189">
    <property type="term" value="P:'de novo' IMP biosynthetic process"/>
    <property type="evidence" value="ECO:0007669"/>
    <property type="project" value="UniProtKB-UniRule"/>
</dbReference>
<accession>A0A418XXN7</accession>